<evidence type="ECO:0000256" key="10">
    <source>
        <dbReference type="SAM" id="MobiDB-lite"/>
    </source>
</evidence>
<dbReference type="InterPro" id="IPR009316">
    <property type="entry name" value="COG2"/>
</dbReference>
<keyword evidence="4" id="KW-0813">Transport</keyword>
<dbReference type="GO" id="GO:0017119">
    <property type="term" value="C:Golgi transport complex"/>
    <property type="evidence" value="ECO:0007669"/>
    <property type="project" value="TreeGrafter"/>
</dbReference>
<feature type="coiled-coil region" evidence="9">
    <location>
        <begin position="46"/>
        <end position="77"/>
    </location>
</feature>
<keyword evidence="7" id="KW-0472">Membrane</keyword>
<dbReference type="STRING" id="663331.D4AR07"/>
<sequence>MSRFYFGDSDGSDNDLNDDNLPFPKPISRASFLTPDFDATTFLASLSNRHQSLADLQTELRELNEALNKELLDLVNENYQEFLSLGAALKGGQDKVQEIRAGLLGFQRNVQGIKDQFEAKKKEIRECLDEKKRLRSKISVGYELLDVAERIELLETNLMIRPGKDATAKENGAQAEDDHESDGLSDVILGSEADDSDEDGEESENEGGNKARISLRRLEAHIQQYLSVKVMADRIGEKHPFISSHAGRIDAIKSALLLDLSTALKETSKLGSKRDEKISTILRLYDSLGHHDEGQQCLKRLGTITE</sequence>
<comment type="similarity">
    <text evidence="2">Belongs to the COG2 family.</text>
</comment>
<dbReference type="OrthoDB" id="332281at2759"/>
<dbReference type="Pfam" id="PF06148">
    <property type="entry name" value="COG2_N"/>
    <property type="match status" value="1"/>
</dbReference>
<evidence type="ECO:0000313" key="12">
    <source>
        <dbReference type="EMBL" id="EFE34436.1"/>
    </source>
</evidence>
<name>D4AR07_ARTBC</name>
<dbReference type="AlphaFoldDB" id="D4AR07"/>
<evidence type="ECO:0000256" key="8">
    <source>
        <dbReference type="ARBA" id="ARBA00031344"/>
    </source>
</evidence>
<evidence type="ECO:0000256" key="1">
    <source>
        <dbReference type="ARBA" id="ARBA00004395"/>
    </source>
</evidence>
<evidence type="ECO:0000256" key="3">
    <source>
        <dbReference type="ARBA" id="ARBA00020977"/>
    </source>
</evidence>
<dbReference type="OMA" id="YKLMGED"/>
<dbReference type="GO" id="GO:0015031">
    <property type="term" value="P:protein transport"/>
    <property type="evidence" value="ECO:0007669"/>
    <property type="project" value="UniProtKB-KW"/>
</dbReference>
<evidence type="ECO:0000256" key="2">
    <source>
        <dbReference type="ARBA" id="ARBA00007603"/>
    </source>
</evidence>
<organism evidence="12 13">
    <name type="scientific">Arthroderma benhamiae (strain ATCC MYA-4681 / CBS 112371)</name>
    <name type="common">Trichophyton mentagrophytes</name>
    <dbReference type="NCBI Taxonomy" id="663331"/>
    <lineage>
        <taxon>Eukaryota</taxon>
        <taxon>Fungi</taxon>
        <taxon>Dikarya</taxon>
        <taxon>Ascomycota</taxon>
        <taxon>Pezizomycotina</taxon>
        <taxon>Eurotiomycetes</taxon>
        <taxon>Eurotiomycetidae</taxon>
        <taxon>Onygenales</taxon>
        <taxon>Arthrodermataceae</taxon>
        <taxon>Trichophyton</taxon>
    </lineage>
</organism>
<dbReference type="PANTHER" id="PTHR12961">
    <property type="entry name" value="CONSERVED OLIGOMERIC GOLGI COMPLEX COMPONENT 2"/>
    <property type="match status" value="1"/>
</dbReference>
<comment type="subcellular location">
    <subcellularLocation>
        <location evidence="1">Golgi apparatus membrane</location>
        <topology evidence="1">Peripheral membrane protein</topology>
    </subcellularLocation>
</comment>
<dbReference type="PANTHER" id="PTHR12961:SF0">
    <property type="entry name" value="CONSERVED OLIGOMERIC GOLGI COMPLEX SUBUNIT 2"/>
    <property type="match status" value="1"/>
</dbReference>
<dbReference type="KEGG" id="abe:ARB_06836"/>
<dbReference type="InterPro" id="IPR024602">
    <property type="entry name" value="COG_su2_N"/>
</dbReference>
<evidence type="ECO:0000313" key="13">
    <source>
        <dbReference type="Proteomes" id="UP000008866"/>
    </source>
</evidence>
<comment type="caution">
    <text evidence="12">The sequence shown here is derived from an EMBL/GenBank/DDBJ whole genome shotgun (WGS) entry which is preliminary data.</text>
</comment>
<dbReference type="HOGENOM" id="CLU_056777_0_0_1"/>
<dbReference type="GO" id="GO:0000139">
    <property type="term" value="C:Golgi membrane"/>
    <property type="evidence" value="ECO:0007669"/>
    <property type="project" value="UniProtKB-SubCell"/>
</dbReference>
<evidence type="ECO:0000259" key="11">
    <source>
        <dbReference type="Pfam" id="PF06148"/>
    </source>
</evidence>
<feature type="domain" description="Conserved oligomeric Golgi complex subunit 2 N-terminal" evidence="11">
    <location>
        <begin position="28"/>
        <end position="100"/>
    </location>
</feature>
<keyword evidence="5" id="KW-0653">Protein transport</keyword>
<evidence type="ECO:0000256" key="9">
    <source>
        <dbReference type="SAM" id="Coils"/>
    </source>
</evidence>
<dbReference type="GO" id="GO:0007030">
    <property type="term" value="P:Golgi organization"/>
    <property type="evidence" value="ECO:0007669"/>
    <property type="project" value="InterPro"/>
</dbReference>
<reference evidence="13" key="1">
    <citation type="journal article" date="2011" name="Genome Biol.">
        <title>Comparative and functional genomics provide insights into the pathogenicity of dermatophytic fungi.</title>
        <authorList>
            <person name="Burmester A."/>
            <person name="Shelest E."/>
            <person name="Gloeckner G."/>
            <person name="Heddergott C."/>
            <person name="Schindler S."/>
            <person name="Staib P."/>
            <person name="Heidel A."/>
            <person name="Felder M."/>
            <person name="Petzold A."/>
            <person name="Szafranski K."/>
            <person name="Feuermann M."/>
            <person name="Pedruzzi I."/>
            <person name="Priebe S."/>
            <person name="Groth M."/>
            <person name="Winkler R."/>
            <person name="Li W."/>
            <person name="Kniemeyer O."/>
            <person name="Schroeckh V."/>
            <person name="Hertweck C."/>
            <person name="Hube B."/>
            <person name="White T.C."/>
            <person name="Platzer M."/>
            <person name="Guthke R."/>
            <person name="Heitman J."/>
            <person name="Woestemeyer J."/>
            <person name="Zipfel P.F."/>
            <person name="Monod M."/>
            <person name="Brakhage A.A."/>
        </authorList>
    </citation>
    <scope>NUCLEOTIDE SEQUENCE [LARGE SCALE GENOMIC DNA]</scope>
    <source>
        <strain evidence="13">ATCC MYA-4681 / CBS 112371</strain>
    </source>
</reference>
<evidence type="ECO:0000256" key="7">
    <source>
        <dbReference type="ARBA" id="ARBA00023136"/>
    </source>
</evidence>
<keyword evidence="6" id="KW-0333">Golgi apparatus</keyword>
<dbReference type="eggNOG" id="ENOG502SCC7">
    <property type="taxonomic scope" value="Eukaryota"/>
</dbReference>
<gene>
    <name evidence="12" type="ORF">ARB_06836</name>
</gene>
<evidence type="ECO:0000256" key="5">
    <source>
        <dbReference type="ARBA" id="ARBA00022927"/>
    </source>
</evidence>
<feature type="region of interest" description="Disordered" evidence="10">
    <location>
        <begin position="165"/>
        <end position="212"/>
    </location>
</feature>
<dbReference type="GeneID" id="9520799"/>
<evidence type="ECO:0000256" key="4">
    <source>
        <dbReference type="ARBA" id="ARBA00022448"/>
    </source>
</evidence>
<dbReference type="RefSeq" id="XP_003015076.1">
    <property type="nucleotide sequence ID" value="XM_003015030.1"/>
</dbReference>
<feature type="compositionally biased region" description="Acidic residues" evidence="10">
    <location>
        <begin position="192"/>
        <end position="205"/>
    </location>
</feature>
<dbReference type="GO" id="GO:0006891">
    <property type="term" value="P:intra-Golgi vesicle-mediated transport"/>
    <property type="evidence" value="ECO:0007669"/>
    <property type="project" value="TreeGrafter"/>
</dbReference>
<protein>
    <recommendedName>
        <fullName evidence="3">Conserved oligomeric Golgi complex subunit 2</fullName>
    </recommendedName>
    <alternativeName>
        <fullName evidence="8">Component of oligomeric Golgi complex 2</fullName>
    </alternativeName>
</protein>
<accession>D4AR07</accession>
<evidence type="ECO:0000256" key="6">
    <source>
        <dbReference type="ARBA" id="ARBA00023034"/>
    </source>
</evidence>
<keyword evidence="9" id="KW-0175">Coiled coil</keyword>
<proteinExistence type="inferred from homology"/>
<dbReference type="EMBL" id="ABSU01000006">
    <property type="protein sequence ID" value="EFE34436.1"/>
    <property type="molecule type" value="Genomic_DNA"/>
</dbReference>
<dbReference type="Proteomes" id="UP000008866">
    <property type="component" value="Unassembled WGS sequence"/>
</dbReference>
<keyword evidence="13" id="KW-1185">Reference proteome</keyword>